<sequence>MHHTEMEQHMQAMHGMRDKLAAAATPEERQRLMEEQMELMHRGMDMLSDMRGEGADAHAHGPMEMRMQMMQSMMQMMMDRMDPMHR</sequence>
<reference evidence="2 3" key="2">
    <citation type="submission" date="2020-06" db="EMBL/GenBank/DDBJ databases">
        <title>Ramlibacter rhizophilus sp. nov., isolated from rhizosphere soil of national flower Mugunghwa from South Korea.</title>
        <authorList>
            <person name="Zheng-Fei Y."/>
            <person name="Huan T."/>
        </authorList>
    </citation>
    <scope>NUCLEOTIDE SEQUENCE [LARGE SCALE GENOMIC DNA]</scope>
    <source>
        <strain evidence="2 3">B156</strain>
    </source>
</reference>
<dbReference type="EMBL" id="JABFCS010000001">
    <property type="protein sequence ID" value="NNU43848.1"/>
    <property type="molecule type" value="Genomic_DNA"/>
</dbReference>
<accession>A0A849K632</accession>
<evidence type="ECO:0000313" key="3">
    <source>
        <dbReference type="Proteomes" id="UP000552954"/>
    </source>
</evidence>
<feature type="region of interest" description="Disordered" evidence="1">
    <location>
        <begin position="1"/>
        <end position="29"/>
    </location>
</feature>
<keyword evidence="3" id="KW-1185">Reference proteome</keyword>
<evidence type="ECO:0000256" key="1">
    <source>
        <dbReference type="SAM" id="MobiDB-lite"/>
    </source>
</evidence>
<dbReference type="Proteomes" id="UP000552954">
    <property type="component" value="Unassembled WGS sequence"/>
</dbReference>
<gene>
    <name evidence="2" type="ORF">HK415_12845</name>
</gene>
<protein>
    <submittedName>
        <fullName evidence="2">Uncharacterized protein</fullName>
    </submittedName>
</protein>
<evidence type="ECO:0000313" key="2">
    <source>
        <dbReference type="EMBL" id="NNU43848.1"/>
    </source>
</evidence>
<organism evidence="2 3">
    <name type="scientific">Ramlibacter montanisoli</name>
    <dbReference type="NCBI Taxonomy" id="2732512"/>
    <lineage>
        <taxon>Bacteria</taxon>
        <taxon>Pseudomonadati</taxon>
        <taxon>Pseudomonadota</taxon>
        <taxon>Betaproteobacteria</taxon>
        <taxon>Burkholderiales</taxon>
        <taxon>Comamonadaceae</taxon>
        <taxon>Ramlibacter</taxon>
    </lineage>
</organism>
<proteinExistence type="predicted"/>
<reference evidence="2 3" key="1">
    <citation type="submission" date="2020-05" db="EMBL/GenBank/DDBJ databases">
        <authorList>
            <person name="Khan S.A."/>
            <person name="Jeon C.O."/>
            <person name="Chun B.H."/>
        </authorList>
    </citation>
    <scope>NUCLEOTIDE SEQUENCE [LARGE SCALE GENOMIC DNA]</scope>
    <source>
        <strain evidence="2 3">B156</strain>
    </source>
</reference>
<comment type="caution">
    <text evidence="2">The sequence shown here is derived from an EMBL/GenBank/DDBJ whole genome shotgun (WGS) entry which is preliminary data.</text>
</comment>
<feature type="compositionally biased region" description="Basic and acidic residues" evidence="1">
    <location>
        <begin position="15"/>
        <end position="29"/>
    </location>
</feature>
<name>A0A849K632_9BURK</name>
<dbReference type="AlphaFoldDB" id="A0A849K632"/>